<sequence>MNLLTTLVSLLTPTFLIEQAFPTVQGETRTLCIGHVRGQGYAVYETRTECGETSLVSETYEDGLTRTQAYEAAVQSGARPETLQALRQCRSLVVDAVPLLVLEVHTAEGVFRYRLQDHTRQSSFLLQVLPVLLRHRHDPLTALIGRVGEHEVAWQNLFVFMPWGAGCVRAIQRVLNA</sequence>
<gene>
    <name evidence="1" type="ORF">Dalu01_02292</name>
</gene>
<evidence type="ECO:0000313" key="1">
    <source>
        <dbReference type="EMBL" id="GAA5533884.1"/>
    </source>
</evidence>
<dbReference type="EMBL" id="BAABRV010000005">
    <property type="protein sequence ID" value="GAA5533884.1"/>
    <property type="molecule type" value="Genomic_DNA"/>
</dbReference>
<dbReference type="Proteomes" id="UP001404956">
    <property type="component" value="Unassembled WGS sequence"/>
</dbReference>
<proteinExistence type="predicted"/>
<organism evidence="1 2">
    <name type="scientific">Deinococcus aluminii</name>
    <dbReference type="NCBI Taxonomy" id="1656885"/>
    <lineage>
        <taxon>Bacteria</taxon>
        <taxon>Thermotogati</taxon>
        <taxon>Deinococcota</taxon>
        <taxon>Deinococci</taxon>
        <taxon>Deinococcales</taxon>
        <taxon>Deinococcaceae</taxon>
        <taxon>Deinococcus</taxon>
    </lineage>
</organism>
<reference evidence="1 2" key="1">
    <citation type="submission" date="2024-02" db="EMBL/GenBank/DDBJ databases">
        <title>Deinococcus aluminii NBRC 112889.</title>
        <authorList>
            <person name="Ichikawa N."/>
            <person name="Katano-Makiyama Y."/>
            <person name="Hidaka K."/>
        </authorList>
    </citation>
    <scope>NUCLEOTIDE SEQUENCE [LARGE SCALE GENOMIC DNA]</scope>
    <source>
        <strain evidence="1 2">NBRC 112889</strain>
    </source>
</reference>
<keyword evidence="2" id="KW-1185">Reference proteome</keyword>
<accession>A0ABP9XEV1</accession>
<name>A0ABP9XEV1_9DEIO</name>
<evidence type="ECO:0000313" key="2">
    <source>
        <dbReference type="Proteomes" id="UP001404956"/>
    </source>
</evidence>
<dbReference type="RefSeq" id="WP_345454704.1">
    <property type="nucleotide sequence ID" value="NZ_BAABRV010000005.1"/>
</dbReference>
<protein>
    <submittedName>
        <fullName evidence="1">Uncharacterized protein</fullName>
    </submittedName>
</protein>
<comment type="caution">
    <text evidence="1">The sequence shown here is derived from an EMBL/GenBank/DDBJ whole genome shotgun (WGS) entry which is preliminary data.</text>
</comment>